<proteinExistence type="predicted"/>
<dbReference type="EMBL" id="CAAALY010085918">
    <property type="protein sequence ID" value="VEL27253.1"/>
    <property type="molecule type" value="Genomic_DNA"/>
</dbReference>
<dbReference type="SUPFAM" id="SSF57903">
    <property type="entry name" value="FYVE/PHD zinc finger"/>
    <property type="match status" value="1"/>
</dbReference>
<gene>
    <name evidence="7" type="ORF">PXEA_LOCUS20693</name>
</gene>
<dbReference type="PANTHER" id="PTHR46275">
    <property type="entry name" value="HEPATOCYTE GROWTH FACTOR-REGULATED TYROSINE KINASE SUBSTRATE"/>
    <property type="match status" value="1"/>
</dbReference>
<dbReference type="GO" id="GO:0035091">
    <property type="term" value="F:phosphatidylinositol binding"/>
    <property type="evidence" value="ECO:0007669"/>
    <property type="project" value="InterPro"/>
</dbReference>
<organism evidence="7 8">
    <name type="scientific">Protopolystoma xenopodis</name>
    <dbReference type="NCBI Taxonomy" id="117903"/>
    <lineage>
        <taxon>Eukaryota</taxon>
        <taxon>Metazoa</taxon>
        <taxon>Spiralia</taxon>
        <taxon>Lophotrochozoa</taxon>
        <taxon>Platyhelminthes</taxon>
        <taxon>Monogenea</taxon>
        <taxon>Polyopisthocotylea</taxon>
        <taxon>Polystomatidea</taxon>
        <taxon>Polystomatidae</taxon>
        <taxon>Protopolystoma</taxon>
    </lineage>
</organism>
<evidence type="ECO:0000259" key="6">
    <source>
        <dbReference type="PROSITE" id="PS50179"/>
    </source>
</evidence>
<reference evidence="7" key="1">
    <citation type="submission" date="2018-11" db="EMBL/GenBank/DDBJ databases">
        <authorList>
            <consortium name="Pathogen Informatics"/>
        </authorList>
    </citation>
    <scope>NUCLEOTIDE SEQUENCE</scope>
</reference>
<dbReference type="GO" id="GO:0043130">
    <property type="term" value="F:ubiquitin binding"/>
    <property type="evidence" value="ECO:0007669"/>
    <property type="project" value="InterPro"/>
</dbReference>
<dbReference type="GO" id="GO:0031623">
    <property type="term" value="P:receptor internalization"/>
    <property type="evidence" value="ECO:0007669"/>
    <property type="project" value="TreeGrafter"/>
</dbReference>
<dbReference type="Gene3D" id="3.30.40.10">
    <property type="entry name" value="Zinc/RING finger domain, C3HC4 (zinc finger)"/>
    <property type="match status" value="1"/>
</dbReference>
<keyword evidence="8" id="KW-1185">Reference proteome</keyword>
<dbReference type="GO" id="GO:0032456">
    <property type="term" value="P:endocytic recycling"/>
    <property type="evidence" value="ECO:0007669"/>
    <property type="project" value="TreeGrafter"/>
</dbReference>
<dbReference type="InterPro" id="IPR000306">
    <property type="entry name" value="Znf_FYVE"/>
</dbReference>
<evidence type="ECO:0000256" key="4">
    <source>
        <dbReference type="PROSITE-ProRule" id="PRU00091"/>
    </source>
</evidence>
<dbReference type="PROSITE" id="PS50179">
    <property type="entry name" value="VHS"/>
    <property type="match status" value="1"/>
</dbReference>
<evidence type="ECO:0000256" key="1">
    <source>
        <dbReference type="ARBA" id="ARBA00022723"/>
    </source>
</evidence>
<accession>A0A3S5FES7</accession>
<protein>
    <recommendedName>
        <fullName evidence="9">Hepatocyte growth factor-regulated tyrosine kinase substrate</fullName>
    </recommendedName>
</protein>
<keyword evidence="1" id="KW-0479">Metal-binding</keyword>
<dbReference type="Proteomes" id="UP000784294">
    <property type="component" value="Unassembled WGS sequence"/>
</dbReference>
<dbReference type="PROSITE" id="PS50178">
    <property type="entry name" value="ZF_FYVE"/>
    <property type="match status" value="1"/>
</dbReference>
<keyword evidence="2 4" id="KW-0863">Zinc-finger</keyword>
<keyword evidence="3" id="KW-0862">Zinc</keyword>
<evidence type="ECO:0000313" key="8">
    <source>
        <dbReference type="Proteomes" id="UP000784294"/>
    </source>
</evidence>
<dbReference type="SUPFAM" id="SSF48464">
    <property type="entry name" value="ENTH/VHS domain"/>
    <property type="match status" value="1"/>
</dbReference>
<comment type="caution">
    <text evidence="7">The sequence shown here is derived from an EMBL/GenBank/DDBJ whole genome shotgun (WGS) entry which is preliminary data.</text>
</comment>
<name>A0A3S5FES7_9PLAT</name>
<sequence length="227" mass="26154">MLIETDWSCNLYICDLVRSLELTPKAAMTVLRKRLSHENQNVVLHSLKLLETMMKNCGSPMHEEVAQRENIRSLTQLTSSTPPVRHKLLELIQNWAFVFKGQSAYQEIQDLYDSLKSLGFTFPPFSESDAMFSTECAPNWKDGETCHRCKVSFTAFRRKHHCRNCGNVFCGDCTSMKAMIPRFGFENEVRVCDSCHEQINRLQTQGNKPTSETSSNQVCYFRAFYLV</sequence>
<evidence type="ECO:0008006" key="9">
    <source>
        <dbReference type="Google" id="ProtNLM"/>
    </source>
</evidence>
<dbReference type="Pfam" id="PF01363">
    <property type="entry name" value="FYVE"/>
    <property type="match status" value="1"/>
</dbReference>
<dbReference type="InterPro" id="IPR008942">
    <property type="entry name" value="ENTH_VHS"/>
</dbReference>
<dbReference type="GO" id="GO:0008270">
    <property type="term" value="F:zinc ion binding"/>
    <property type="evidence" value="ECO:0007669"/>
    <property type="project" value="UniProtKB-KW"/>
</dbReference>
<dbReference type="InterPro" id="IPR017073">
    <property type="entry name" value="HGS/VPS27"/>
</dbReference>
<evidence type="ECO:0000256" key="3">
    <source>
        <dbReference type="ARBA" id="ARBA00022833"/>
    </source>
</evidence>
<dbReference type="InterPro" id="IPR002014">
    <property type="entry name" value="VHS_dom"/>
</dbReference>
<dbReference type="Gene3D" id="1.25.40.90">
    <property type="match status" value="1"/>
</dbReference>
<dbReference type="AlphaFoldDB" id="A0A3S5FES7"/>
<dbReference type="FunFam" id="3.30.40.10:FF:000105">
    <property type="entry name" value="WD repeat and FYVE domain-containing protein 2"/>
    <property type="match status" value="1"/>
</dbReference>
<dbReference type="GO" id="GO:0005769">
    <property type="term" value="C:early endosome"/>
    <property type="evidence" value="ECO:0007669"/>
    <property type="project" value="TreeGrafter"/>
</dbReference>
<dbReference type="OrthoDB" id="957735at2759"/>
<dbReference type="Pfam" id="PF00790">
    <property type="entry name" value="VHS"/>
    <property type="match status" value="1"/>
</dbReference>
<evidence type="ECO:0000313" key="7">
    <source>
        <dbReference type="EMBL" id="VEL27253.1"/>
    </source>
</evidence>
<dbReference type="SMART" id="SM00064">
    <property type="entry name" value="FYVE"/>
    <property type="match status" value="1"/>
</dbReference>
<evidence type="ECO:0000259" key="5">
    <source>
        <dbReference type="PROSITE" id="PS50178"/>
    </source>
</evidence>
<evidence type="ECO:0000256" key="2">
    <source>
        <dbReference type="ARBA" id="ARBA00022771"/>
    </source>
</evidence>
<dbReference type="InterPro" id="IPR011011">
    <property type="entry name" value="Znf_FYVE_PHD"/>
</dbReference>
<dbReference type="InterPro" id="IPR017455">
    <property type="entry name" value="Znf_FYVE-rel"/>
</dbReference>
<dbReference type="PANTHER" id="PTHR46275:SF1">
    <property type="entry name" value="HEPATOCYTE GROWTH FACTOR-REGULATED TYROSINE KINASE SUBSTRATE"/>
    <property type="match status" value="1"/>
</dbReference>
<dbReference type="InterPro" id="IPR013083">
    <property type="entry name" value="Znf_RING/FYVE/PHD"/>
</dbReference>
<feature type="domain" description="VHS" evidence="6">
    <location>
        <begin position="1"/>
        <end position="123"/>
    </location>
</feature>
<dbReference type="SMART" id="SM00288">
    <property type="entry name" value="VHS"/>
    <property type="match status" value="1"/>
</dbReference>
<feature type="domain" description="FYVE-type" evidence="5">
    <location>
        <begin position="140"/>
        <end position="200"/>
    </location>
</feature>